<evidence type="ECO:0000313" key="1">
    <source>
        <dbReference type="EMBL" id="GBM01413.1"/>
    </source>
</evidence>
<organism evidence="1 2">
    <name type="scientific">Araneus ventricosus</name>
    <name type="common">Orbweaver spider</name>
    <name type="synonym">Epeira ventricosa</name>
    <dbReference type="NCBI Taxonomy" id="182803"/>
    <lineage>
        <taxon>Eukaryota</taxon>
        <taxon>Metazoa</taxon>
        <taxon>Ecdysozoa</taxon>
        <taxon>Arthropoda</taxon>
        <taxon>Chelicerata</taxon>
        <taxon>Arachnida</taxon>
        <taxon>Araneae</taxon>
        <taxon>Araneomorphae</taxon>
        <taxon>Entelegynae</taxon>
        <taxon>Araneoidea</taxon>
        <taxon>Araneidae</taxon>
        <taxon>Araneus</taxon>
    </lineage>
</organism>
<comment type="caution">
    <text evidence="1">The sequence shown here is derived from an EMBL/GenBank/DDBJ whole genome shotgun (WGS) entry which is preliminary data.</text>
</comment>
<reference evidence="1 2" key="1">
    <citation type="journal article" date="2019" name="Sci. Rep.">
        <title>Orb-weaving spider Araneus ventricosus genome elucidates the spidroin gene catalogue.</title>
        <authorList>
            <person name="Kono N."/>
            <person name="Nakamura H."/>
            <person name="Ohtoshi R."/>
            <person name="Moran D.A.P."/>
            <person name="Shinohara A."/>
            <person name="Yoshida Y."/>
            <person name="Fujiwara M."/>
            <person name="Mori M."/>
            <person name="Tomita M."/>
            <person name="Arakawa K."/>
        </authorList>
    </citation>
    <scope>NUCLEOTIDE SEQUENCE [LARGE SCALE GENOMIC DNA]</scope>
</reference>
<keyword evidence="2" id="KW-1185">Reference proteome</keyword>
<protein>
    <submittedName>
        <fullName evidence="1">Uncharacterized protein</fullName>
    </submittedName>
</protein>
<gene>
    <name evidence="1" type="ORF">AVEN_236231_1</name>
</gene>
<proteinExistence type="predicted"/>
<dbReference type="Proteomes" id="UP000499080">
    <property type="component" value="Unassembled WGS sequence"/>
</dbReference>
<dbReference type="OrthoDB" id="10314035at2759"/>
<dbReference type="EMBL" id="BGPR01000169">
    <property type="protein sequence ID" value="GBM01413.1"/>
    <property type="molecule type" value="Genomic_DNA"/>
</dbReference>
<sequence>MDIPILIRSDLNGSESHLWNPPINPIPTLPLTKASQIEMTNVLINRTLTDARPRCINACKYSLPALRDGRPFSTLLQSQLWKTGFLSRVC</sequence>
<accession>A0A4Y2CAR1</accession>
<dbReference type="AlphaFoldDB" id="A0A4Y2CAR1"/>
<name>A0A4Y2CAR1_ARAVE</name>
<evidence type="ECO:0000313" key="2">
    <source>
        <dbReference type="Proteomes" id="UP000499080"/>
    </source>
</evidence>